<organism evidence="1 2">
    <name type="scientific">Sulfuriroseicoccus oceanibius</name>
    <dbReference type="NCBI Taxonomy" id="2707525"/>
    <lineage>
        <taxon>Bacteria</taxon>
        <taxon>Pseudomonadati</taxon>
        <taxon>Verrucomicrobiota</taxon>
        <taxon>Verrucomicrobiia</taxon>
        <taxon>Verrucomicrobiales</taxon>
        <taxon>Verrucomicrobiaceae</taxon>
        <taxon>Sulfuriroseicoccus</taxon>
    </lineage>
</organism>
<keyword evidence="2" id="KW-1185">Reference proteome</keyword>
<sequence>MLVAAGLNSCVTMDPAVAAAIAKRDAQIAVEPLGDYYIGRRYHVPDTRFWGYLRKPRQSWEDAQLVIMDEWSVQVPDRLPEAEAIPAHGFDNNREYYVYGSYTSKAAYDPNSDLTLPVFKPTKFVMKDGEPGFLFSPNQIYRSDAVSLQPRGGVPRASTPISTGR</sequence>
<proteinExistence type="predicted"/>
<dbReference type="EMBL" id="CP066776">
    <property type="protein sequence ID" value="QQL46437.1"/>
    <property type="molecule type" value="Genomic_DNA"/>
</dbReference>
<evidence type="ECO:0000313" key="1">
    <source>
        <dbReference type="EMBL" id="QQL46437.1"/>
    </source>
</evidence>
<dbReference type="Proteomes" id="UP000475117">
    <property type="component" value="Chromosome"/>
</dbReference>
<accession>A0A6B3LEM3</accession>
<protein>
    <submittedName>
        <fullName evidence="1">Uncharacterized protein</fullName>
    </submittedName>
</protein>
<dbReference type="AlphaFoldDB" id="A0A6B3LEM3"/>
<gene>
    <name evidence="1" type="ORF">G3M56_013745</name>
</gene>
<name>A0A6B3LEM3_9BACT</name>
<dbReference type="KEGG" id="soa:G3M56_013745"/>
<reference evidence="1 2" key="1">
    <citation type="submission" date="2020-12" db="EMBL/GenBank/DDBJ databases">
        <title>Sulforoseuscoccus oceanibium gen. nov., sp. nov., a representative of the phylum Verrucomicrobia with special cytoplasmic membrane, and proposal of Sulforoseuscoccusaceae fam. nov.</title>
        <authorList>
            <person name="Xi F."/>
        </authorList>
    </citation>
    <scope>NUCLEOTIDE SEQUENCE [LARGE SCALE GENOMIC DNA]</scope>
    <source>
        <strain evidence="1 2">T37</strain>
    </source>
</reference>
<evidence type="ECO:0000313" key="2">
    <source>
        <dbReference type="Proteomes" id="UP000475117"/>
    </source>
</evidence>